<feature type="compositionally biased region" description="Polar residues" evidence="1">
    <location>
        <begin position="70"/>
        <end position="80"/>
    </location>
</feature>
<gene>
    <name evidence="2" type="ORF">BaRGS_00015868</name>
</gene>
<keyword evidence="3" id="KW-1185">Reference proteome</keyword>
<feature type="compositionally biased region" description="Basic residues" evidence="1">
    <location>
        <begin position="51"/>
        <end position="64"/>
    </location>
</feature>
<dbReference type="Proteomes" id="UP001519460">
    <property type="component" value="Unassembled WGS sequence"/>
</dbReference>
<sequence>MTLRQINVLISGTIHFSGNKTRLVLILPSSKLSNHSASNVPLPTHSQTHALSKRQTNKTKRTTLHARVQSPLQSHTPTPLTDQLVSATKEAYALFQSRSRYPFTLHMLGFTRSCCIPVMDRMSEMADLYKKSCHFEKKKERASKVMNSVAVREEAANRTMMHFAVECR</sequence>
<evidence type="ECO:0000256" key="1">
    <source>
        <dbReference type="SAM" id="MobiDB-lite"/>
    </source>
</evidence>
<feature type="region of interest" description="Disordered" evidence="1">
    <location>
        <begin position="38"/>
        <end position="80"/>
    </location>
</feature>
<reference evidence="2 3" key="1">
    <citation type="journal article" date="2023" name="Sci. Data">
        <title>Genome assembly of the Korean intertidal mud-creeper Batillaria attramentaria.</title>
        <authorList>
            <person name="Patra A.K."/>
            <person name="Ho P.T."/>
            <person name="Jun S."/>
            <person name="Lee S.J."/>
            <person name="Kim Y."/>
            <person name="Won Y.J."/>
        </authorList>
    </citation>
    <scope>NUCLEOTIDE SEQUENCE [LARGE SCALE GENOMIC DNA]</scope>
    <source>
        <strain evidence="2">Wonlab-2016</strain>
    </source>
</reference>
<feature type="compositionally biased region" description="Polar residues" evidence="1">
    <location>
        <begin position="38"/>
        <end position="50"/>
    </location>
</feature>
<evidence type="ECO:0000313" key="3">
    <source>
        <dbReference type="Proteomes" id="UP001519460"/>
    </source>
</evidence>
<organism evidence="2 3">
    <name type="scientific">Batillaria attramentaria</name>
    <dbReference type="NCBI Taxonomy" id="370345"/>
    <lineage>
        <taxon>Eukaryota</taxon>
        <taxon>Metazoa</taxon>
        <taxon>Spiralia</taxon>
        <taxon>Lophotrochozoa</taxon>
        <taxon>Mollusca</taxon>
        <taxon>Gastropoda</taxon>
        <taxon>Caenogastropoda</taxon>
        <taxon>Sorbeoconcha</taxon>
        <taxon>Cerithioidea</taxon>
        <taxon>Batillariidae</taxon>
        <taxon>Batillaria</taxon>
    </lineage>
</organism>
<dbReference type="EMBL" id="JACVVK020000098">
    <property type="protein sequence ID" value="KAK7492921.1"/>
    <property type="molecule type" value="Genomic_DNA"/>
</dbReference>
<comment type="caution">
    <text evidence="2">The sequence shown here is derived from an EMBL/GenBank/DDBJ whole genome shotgun (WGS) entry which is preliminary data.</text>
</comment>
<name>A0ABD0L0Z9_9CAEN</name>
<accession>A0ABD0L0Z9</accession>
<proteinExistence type="predicted"/>
<evidence type="ECO:0000313" key="2">
    <source>
        <dbReference type="EMBL" id="KAK7492921.1"/>
    </source>
</evidence>
<protein>
    <submittedName>
        <fullName evidence="2">Uncharacterized protein</fullName>
    </submittedName>
</protein>
<dbReference type="AlphaFoldDB" id="A0ABD0L0Z9"/>